<dbReference type="EMBL" id="JBBPBK010000005">
    <property type="protein sequence ID" value="KAK9284750.1"/>
    <property type="molecule type" value="Genomic_DNA"/>
</dbReference>
<dbReference type="PROSITE" id="PS00995">
    <property type="entry name" value="TCP1_3"/>
    <property type="match status" value="1"/>
</dbReference>
<keyword evidence="2 7" id="KW-0547">Nucleotide-binding</keyword>
<dbReference type="InterPro" id="IPR002423">
    <property type="entry name" value="Cpn60/GroEL/TCP-1"/>
</dbReference>
<evidence type="ECO:0000256" key="3">
    <source>
        <dbReference type="ARBA" id="ARBA00022801"/>
    </source>
</evidence>
<dbReference type="PANTHER" id="PTHR47959:SF13">
    <property type="entry name" value="ATP-DEPENDENT RNA HELICASE RHLE"/>
    <property type="match status" value="1"/>
</dbReference>
<evidence type="ECO:0000259" key="8">
    <source>
        <dbReference type="PROSITE" id="PS51192"/>
    </source>
</evidence>
<dbReference type="GO" id="GO:0140662">
    <property type="term" value="F:ATP-dependent protein folding chaperone"/>
    <property type="evidence" value="ECO:0007669"/>
    <property type="project" value="InterPro"/>
</dbReference>
<reference evidence="9 10" key="1">
    <citation type="journal article" date="2024" name="Plant J.">
        <title>Genome sequences and population genomics reveal climatic adaptation and genomic divergence between two closely related sweetgum species.</title>
        <authorList>
            <person name="Xu W.Q."/>
            <person name="Ren C.Q."/>
            <person name="Zhang X.Y."/>
            <person name="Comes H.P."/>
            <person name="Liu X.H."/>
            <person name="Li Y.G."/>
            <person name="Kettle C.J."/>
            <person name="Jalonen R."/>
            <person name="Gaisberger H."/>
            <person name="Ma Y.Z."/>
            <person name="Qiu Y.X."/>
        </authorList>
    </citation>
    <scope>NUCLEOTIDE SEQUENCE [LARGE SCALE GENOMIC DNA]</scope>
    <source>
        <strain evidence="9">Hangzhou</strain>
    </source>
</reference>
<evidence type="ECO:0000313" key="10">
    <source>
        <dbReference type="Proteomes" id="UP001415857"/>
    </source>
</evidence>
<comment type="caution">
    <text evidence="9">The sequence shown here is derived from an EMBL/GenBank/DDBJ whole genome shotgun (WGS) entry which is preliminary data.</text>
</comment>
<dbReference type="Gene3D" id="3.40.50.300">
    <property type="entry name" value="P-loop containing nucleotide triphosphate hydrolases"/>
    <property type="match status" value="1"/>
</dbReference>
<keyword evidence="5 7" id="KW-0067">ATP-binding</keyword>
<evidence type="ECO:0000256" key="7">
    <source>
        <dbReference type="RuleBase" id="RU004187"/>
    </source>
</evidence>
<dbReference type="PRINTS" id="PR00304">
    <property type="entry name" value="TCOMPLEXTCP1"/>
</dbReference>
<evidence type="ECO:0000313" key="9">
    <source>
        <dbReference type="EMBL" id="KAK9284750.1"/>
    </source>
</evidence>
<dbReference type="PROSITE" id="PS51192">
    <property type="entry name" value="HELICASE_ATP_BIND_1"/>
    <property type="match status" value="1"/>
</dbReference>
<keyword evidence="10" id="KW-1185">Reference proteome</keyword>
<dbReference type="InterPro" id="IPR027417">
    <property type="entry name" value="P-loop_NTPase"/>
</dbReference>
<comment type="similarity">
    <text evidence="1 7">Belongs to the TCP-1 chaperonin family.</text>
</comment>
<dbReference type="GO" id="GO:0005524">
    <property type="term" value="F:ATP binding"/>
    <property type="evidence" value="ECO:0007669"/>
    <property type="project" value="UniProtKB-KW"/>
</dbReference>
<dbReference type="Proteomes" id="UP001415857">
    <property type="component" value="Unassembled WGS sequence"/>
</dbReference>
<dbReference type="InterPro" id="IPR029480">
    <property type="entry name" value="Transpos_assoc"/>
</dbReference>
<dbReference type="GO" id="GO:0003676">
    <property type="term" value="F:nucleic acid binding"/>
    <property type="evidence" value="ECO:0007669"/>
    <property type="project" value="InterPro"/>
</dbReference>
<dbReference type="SUPFAM" id="SSF48592">
    <property type="entry name" value="GroEL equatorial domain-like"/>
    <property type="match status" value="1"/>
</dbReference>
<dbReference type="GO" id="GO:0005829">
    <property type="term" value="C:cytosol"/>
    <property type="evidence" value="ECO:0007669"/>
    <property type="project" value="TreeGrafter"/>
</dbReference>
<proteinExistence type="inferred from homology"/>
<evidence type="ECO:0000256" key="1">
    <source>
        <dbReference type="ARBA" id="ARBA00008020"/>
    </source>
</evidence>
<evidence type="ECO:0000256" key="2">
    <source>
        <dbReference type="ARBA" id="ARBA00022741"/>
    </source>
</evidence>
<dbReference type="InterPro" id="IPR002194">
    <property type="entry name" value="Chaperonin_TCP-1_CS"/>
</dbReference>
<dbReference type="Pfam" id="PF13963">
    <property type="entry name" value="Transpos_assoc"/>
    <property type="match status" value="1"/>
</dbReference>
<keyword evidence="4" id="KW-0347">Helicase</keyword>
<dbReference type="GO" id="GO:0051082">
    <property type="term" value="F:unfolded protein binding"/>
    <property type="evidence" value="ECO:0007669"/>
    <property type="project" value="InterPro"/>
</dbReference>
<dbReference type="InterPro" id="IPR014001">
    <property type="entry name" value="Helicase_ATP-bd"/>
</dbReference>
<dbReference type="SUPFAM" id="SSF52540">
    <property type="entry name" value="P-loop containing nucleoside triphosphate hydrolases"/>
    <property type="match status" value="1"/>
</dbReference>
<dbReference type="GO" id="GO:0003724">
    <property type="term" value="F:RNA helicase activity"/>
    <property type="evidence" value="ECO:0007669"/>
    <property type="project" value="TreeGrafter"/>
</dbReference>
<dbReference type="InterPro" id="IPR050079">
    <property type="entry name" value="DEAD_box_RNA_helicase"/>
</dbReference>
<dbReference type="PROSITE" id="PS00751">
    <property type="entry name" value="TCP1_2"/>
    <property type="match status" value="1"/>
</dbReference>
<dbReference type="Pfam" id="PF00270">
    <property type="entry name" value="DEAD"/>
    <property type="match status" value="1"/>
</dbReference>
<dbReference type="GO" id="GO:0016887">
    <property type="term" value="F:ATP hydrolysis activity"/>
    <property type="evidence" value="ECO:0007669"/>
    <property type="project" value="InterPro"/>
</dbReference>
<dbReference type="InterPro" id="IPR027413">
    <property type="entry name" value="GROEL-like_equatorial_sf"/>
</dbReference>
<dbReference type="PANTHER" id="PTHR47959">
    <property type="entry name" value="ATP-DEPENDENT RNA HELICASE RHLE-RELATED"/>
    <property type="match status" value="1"/>
</dbReference>
<accession>A0AAP0S124</accession>
<gene>
    <name evidence="9" type="ORF">L1049_023927</name>
</gene>
<dbReference type="InterPro" id="IPR011545">
    <property type="entry name" value="DEAD/DEAH_box_helicase_dom"/>
</dbReference>
<protein>
    <recommendedName>
        <fullName evidence="8">Helicase ATP-binding domain-containing protein</fullName>
    </recommendedName>
</protein>
<evidence type="ECO:0000256" key="4">
    <source>
        <dbReference type="ARBA" id="ARBA00022806"/>
    </source>
</evidence>
<keyword evidence="3" id="KW-0378">Hydrolase</keyword>
<sequence length="275" mass="30296">MDKSWITLDRVSDAYQAGLKTFLDYVEANASVGGIMYCPCRDCINTKRGNRDFVRLHLTRRGWAPGYALMTWTFHGESDLIRSLDNMSDEGDDSEEGGDDIRGILHDTFHIPSPAGQGIVVTNDGNAILWELDVAHPAAKSMIELSRTQDEEVGDGTTSVIVLGKCLHPSIMKDSAFHEYTRPTSIQDQAMSVALSGRDLLGCAKTGRGKTAAFTIPMIQHCLAQTPIWRGDGPLALVLAPTRELAQQIQKEVRKLLVRCNNVGAGQELYRDKVH</sequence>
<dbReference type="AlphaFoldDB" id="A0AAP0S124"/>
<keyword evidence="6 7" id="KW-0143">Chaperone</keyword>
<evidence type="ECO:0000256" key="5">
    <source>
        <dbReference type="ARBA" id="ARBA00022840"/>
    </source>
</evidence>
<feature type="domain" description="Helicase ATP-binding" evidence="8">
    <location>
        <begin position="191"/>
        <end position="275"/>
    </location>
</feature>
<dbReference type="InterPro" id="IPR017998">
    <property type="entry name" value="Chaperone_TCP-1"/>
</dbReference>
<evidence type="ECO:0000256" key="6">
    <source>
        <dbReference type="ARBA" id="ARBA00023186"/>
    </source>
</evidence>
<name>A0AAP0S124_LIQFO</name>
<dbReference type="Pfam" id="PF00118">
    <property type="entry name" value="Cpn60_TCP1"/>
    <property type="match status" value="1"/>
</dbReference>
<dbReference type="Gene3D" id="1.10.560.10">
    <property type="entry name" value="GroEL-like equatorial domain"/>
    <property type="match status" value="1"/>
</dbReference>
<organism evidence="9 10">
    <name type="scientific">Liquidambar formosana</name>
    <name type="common">Formosan gum</name>
    <dbReference type="NCBI Taxonomy" id="63359"/>
    <lineage>
        <taxon>Eukaryota</taxon>
        <taxon>Viridiplantae</taxon>
        <taxon>Streptophyta</taxon>
        <taxon>Embryophyta</taxon>
        <taxon>Tracheophyta</taxon>
        <taxon>Spermatophyta</taxon>
        <taxon>Magnoliopsida</taxon>
        <taxon>eudicotyledons</taxon>
        <taxon>Gunneridae</taxon>
        <taxon>Pentapetalae</taxon>
        <taxon>Saxifragales</taxon>
        <taxon>Altingiaceae</taxon>
        <taxon>Liquidambar</taxon>
    </lineage>
</organism>